<protein>
    <submittedName>
        <fullName evidence="9">SusD family</fullName>
    </submittedName>
</protein>
<dbReference type="Pfam" id="PF14322">
    <property type="entry name" value="SusD-like_3"/>
    <property type="match status" value="1"/>
</dbReference>
<keyword evidence="5" id="KW-0998">Cell outer membrane</keyword>
<proteinExistence type="inferred from homology"/>
<feature type="region of interest" description="Disordered" evidence="6">
    <location>
        <begin position="490"/>
        <end position="509"/>
    </location>
</feature>
<sequence>MKNKIKIYLLLIALGIGSVSCLDKYPDDAIQAGQAIKTVDDANQAIIGIYAAFKDASLYSGRLTLLPDLQTDLVYAVTGYSNQYGDLWRWNILATNEDIEAVYGALYSVINRCNFLLDYIPGVQQSTIDDDALDKLDMIHGEALFARALCYSELIKLFCKSYESDAEAENELGVVLTSHYDSVDNTRRASLKDSYQFILDDLELAAEYLKIDENSVTKDDLYSTPYINEYTVYALRARVALYMKHYTEAIKYSTKVIDSGYYVLSSASIQYGSTGQSFYQYMWTNDASTEIIWKVGFTPTSYGGALGTIFFNYDYSTVRPDYVPAKWALDLYDAYDLRYSIFFQSYLTGYPHALQWPLLQKYWGNTAFMESYNIRHVSMPKPFRLSEQYLIRAEAYCFKDTPDYGSAGKDLGTLRAARYSSYSGGVSVSDRNALEVIEEERVKELYMEGFRLHDLKRWHKGFERKPQSESLGNGSSLKVEKDDPLFVWPIPQNELDAPGSDIQPNESNK</sequence>
<dbReference type="AlphaFoldDB" id="A0A173WXK7"/>
<keyword evidence="4" id="KW-0472">Membrane</keyword>
<keyword evidence="3" id="KW-0732">Signal</keyword>
<feature type="domain" description="RagB/SusD" evidence="7">
    <location>
        <begin position="359"/>
        <end position="497"/>
    </location>
</feature>
<comment type="similarity">
    <text evidence="2">Belongs to the SusD family.</text>
</comment>
<dbReference type="EMBL" id="CYZH01000001">
    <property type="protein sequence ID" value="CUN43287.1"/>
    <property type="molecule type" value="Genomic_DNA"/>
</dbReference>
<dbReference type="InterPro" id="IPR011990">
    <property type="entry name" value="TPR-like_helical_dom_sf"/>
</dbReference>
<dbReference type="RefSeq" id="WP_055278252.1">
    <property type="nucleotide sequence ID" value="NZ_CABIXA010000001.1"/>
</dbReference>
<evidence type="ECO:0000313" key="10">
    <source>
        <dbReference type="Proteomes" id="UP000095517"/>
    </source>
</evidence>
<dbReference type="InterPro" id="IPR012944">
    <property type="entry name" value="SusD_RagB_dom"/>
</dbReference>
<dbReference type="STRING" id="338188.ERS852397_00210"/>
<evidence type="ECO:0000256" key="3">
    <source>
        <dbReference type="ARBA" id="ARBA00022729"/>
    </source>
</evidence>
<evidence type="ECO:0000256" key="5">
    <source>
        <dbReference type="ARBA" id="ARBA00023237"/>
    </source>
</evidence>
<evidence type="ECO:0000259" key="8">
    <source>
        <dbReference type="Pfam" id="PF14322"/>
    </source>
</evidence>
<evidence type="ECO:0000256" key="1">
    <source>
        <dbReference type="ARBA" id="ARBA00004442"/>
    </source>
</evidence>
<dbReference type="Proteomes" id="UP000095517">
    <property type="component" value="Unassembled WGS sequence"/>
</dbReference>
<evidence type="ECO:0000256" key="4">
    <source>
        <dbReference type="ARBA" id="ARBA00023136"/>
    </source>
</evidence>
<dbReference type="Gene3D" id="1.25.40.390">
    <property type="match status" value="1"/>
</dbReference>
<organism evidence="9 10">
    <name type="scientific">Bacteroides finegoldii</name>
    <dbReference type="NCBI Taxonomy" id="338188"/>
    <lineage>
        <taxon>Bacteria</taxon>
        <taxon>Pseudomonadati</taxon>
        <taxon>Bacteroidota</taxon>
        <taxon>Bacteroidia</taxon>
        <taxon>Bacteroidales</taxon>
        <taxon>Bacteroidaceae</taxon>
        <taxon>Bacteroides</taxon>
    </lineage>
</organism>
<evidence type="ECO:0000313" key="9">
    <source>
        <dbReference type="EMBL" id="CUN43287.1"/>
    </source>
</evidence>
<name>A0A173WXK7_9BACE</name>
<reference evidence="9 10" key="1">
    <citation type="submission" date="2015-09" db="EMBL/GenBank/DDBJ databases">
        <authorList>
            <consortium name="Pathogen Informatics"/>
        </authorList>
    </citation>
    <scope>NUCLEOTIDE SEQUENCE [LARGE SCALE GENOMIC DNA]</scope>
    <source>
        <strain evidence="9 10">2789STDY5608840</strain>
    </source>
</reference>
<dbReference type="SUPFAM" id="SSF48452">
    <property type="entry name" value="TPR-like"/>
    <property type="match status" value="1"/>
</dbReference>
<dbReference type="GO" id="GO:0009279">
    <property type="term" value="C:cell outer membrane"/>
    <property type="evidence" value="ECO:0007669"/>
    <property type="project" value="UniProtKB-SubCell"/>
</dbReference>
<dbReference type="PROSITE" id="PS51257">
    <property type="entry name" value="PROKAR_LIPOPROTEIN"/>
    <property type="match status" value="1"/>
</dbReference>
<feature type="domain" description="SusD-like N-terminal" evidence="8">
    <location>
        <begin position="81"/>
        <end position="240"/>
    </location>
</feature>
<gene>
    <name evidence="9" type="ORF">ERS852397_00210</name>
</gene>
<evidence type="ECO:0000256" key="2">
    <source>
        <dbReference type="ARBA" id="ARBA00006275"/>
    </source>
</evidence>
<evidence type="ECO:0000256" key="6">
    <source>
        <dbReference type="SAM" id="MobiDB-lite"/>
    </source>
</evidence>
<accession>A0A173WXK7</accession>
<dbReference type="Pfam" id="PF07980">
    <property type="entry name" value="SusD_RagB"/>
    <property type="match status" value="1"/>
</dbReference>
<comment type="subcellular location">
    <subcellularLocation>
        <location evidence="1">Cell outer membrane</location>
    </subcellularLocation>
</comment>
<evidence type="ECO:0000259" key="7">
    <source>
        <dbReference type="Pfam" id="PF07980"/>
    </source>
</evidence>
<dbReference type="InterPro" id="IPR033985">
    <property type="entry name" value="SusD-like_N"/>
</dbReference>